<dbReference type="InterPro" id="IPR043128">
    <property type="entry name" value="Rev_trsase/Diguanyl_cyclase"/>
</dbReference>
<keyword evidence="2" id="KW-0051">Antiviral defense</keyword>
<evidence type="ECO:0000313" key="4">
    <source>
        <dbReference type="EMBL" id="PWJ95331.1"/>
    </source>
</evidence>
<dbReference type="NCBIfam" id="TIGR02577">
    <property type="entry name" value="cas_TM1794_Cmr2"/>
    <property type="match status" value="1"/>
</dbReference>
<dbReference type="Gene3D" id="3.30.70.270">
    <property type="match status" value="1"/>
</dbReference>
<reference evidence="4 5" key="1">
    <citation type="submission" date="2018-05" db="EMBL/GenBank/DDBJ databases">
        <title>Genomic Encyclopedia of Type Strains, Phase IV (KMG-IV): sequencing the most valuable type-strain genomes for metagenomic binning, comparative biology and taxonomic classification.</title>
        <authorList>
            <person name="Goeker M."/>
        </authorList>
    </citation>
    <scope>NUCLEOTIDE SEQUENCE [LARGE SCALE GENOMIC DNA]</scope>
    <source>
        <strain evidence="4 5">DSM 24906</strain>
    </source>
</reference>
<dbReference type="GO" id="GO:0051607">
    <property type="term" value="P:defense response to virus"/>
    <property type="evidence" value="ECO:0007669"/>
    <property type="project" value="UniProtKB-KW"/>
</dbReference>
<dbReference type="InterPro" id="IPR013407">
    <property type="entry name" value="CRISPR-assoc_prot_Cmr2"/>
</dbReference>
<dbReference type="EMBL" id="QGGI01000006">
    <property type="protein sequence ID" value="PWJ95331.1"/>
    <property type="molecule type" value="Genomic_DNA"/>
</dbReference>
<evidence type="ECO:0000313" key="5">
    <source>
        <dbReference type="Proteomes" id="UP000245921"/>
    </source>
</evidence>
<dbReference type="Pfam" id="PF12469">
    <property type="entry name" value="Cmr2_N"/>
    <property type="match status" value="1"/>
</dbReference>
<evidence type="ECO:0000259" key="3">
    <source>
        <dbReference type="PROSITE" id="PS50887"/>
    </source>
</evidence>
<protein>
    <submittedName>
        <fullName evidence="4">CRISPR-associated Cmr2 family protein</fullName>
    </submittedName>
</protein>
<keyword evidence="5" id="KW-1185">Reference proteome</keyword>
<evidence type="ECO:0000256" key="2">
    <source>
        <dbReference type="ARBA" id="ARBA00023118"/>
    </source>
</evidence>
<sequence length="551" mass="66043">MGDYMNEKIILFSIGSVQEYIINSRNLKDLKNSSDIIKEIMLKGIEFFKCFEGELILPNLEVDNLNLLKNDNNIPNYFIIKYKNSEYLGKKLEEELKEFYIEKVEKELEPDNKKISNEIIKNQIKSTFNFYWVETEYDDENYKKFYNELYTHFDAVKNSKKYSTLEETGKKCSICGEKNVYFKKNNNNNKINCFIGKNLKENETLCISCYFKRIYNNKNLSTNNKNLSTAKIALSCLEENEKLKKILNQYNNNNNNKDLYEGILDSKDNIDLPNYYCIYRLDIDNLGKWMSGKYFTSTENKNFKKYQQNLSLKINKFFNKIKEFFKNKNKLDFLIYAGGDDLLAVLPVSLIYEFDNEIFKIFKEIFKGEYSKLTYSKGIFITHYKTPLKEIVRVSKTELEKTKERFSKKRIDRELEKDSTVISIMNEGYDSRSIYFKNKLHNENAIEFVLRDLQKYFSESSSYFHFELENQFINMDDIEENNLIDIFMLEQRRLMKRAYKNKDNEFENVHKKLLKYLELNAKLGDFIDFENYFNLFHIVRKYSQLMRKCLK</sequence>
<dbReference type="InterPro" id="IPR038242">
    <property type="entry name" value="Cmr2_N"/>
</dbReference>
<dbReference type="GO" id="GO:0000166">
    <property type="term" value="F:nucleotide binding"/>
    <property type="evidence" value="ECO:0007669"/>
    <property type="project" value="UniProtKB-KW"/>
</dbReference>
<dbReference type="InterPro" id="IPR024615">
    <property type="entry name" value="CRISPR-assoc_Cmr2_N"/>
</dbReference>
<dbReference type="InterPro" id="IPR054767">
    <property type="entry name" value="Cas10-Cmr2_palm2"/>
</dbReference>
<dbReference type="Pfam" id="PF22335">
    <property type="entry name" value="Cas10-Cmr2_palm2"/>
    <property type="match status" value="1"/>
</dbReference>
<dbReference type="PROSITE" id="PS50887">
    <property type="entry name" value="GGDEF"/>
    <property type="match status" value="1"/>
</dbReference>
<comment type="caution">
    <text evidence="4">The sequence shown here is derived from an EMBL/GenBank/DDBJ whole genome shotgun (WGS) entry which is preliminary data.</text>
</comment>
<gene>
    <name evidence="4" type="ORF">C7380_106139</name>
</gene>
<name>A0AA45HJ36_9BACT</name>
<dbReference type="AlphaFoldDB" id="A0AA45HJ36"/>
<feature type="domain" description="GGDEF" evidence="3">
    <location>
        <begin position="274"/>
        <end position="416"/>
    </location>
</feature>
<dbReference type="Gene3D" id="3.30.70.2220">
    <property type="entry name" value="CRISPR-Cas system, Cmr2 subunit, D1 domain, cysteine cluster"/>
    <property type="match status" value="1"/>
</dbReference>
<evidence type="ECO:0000256" key="1">
    <source>
        <dbReference type="ARBA" id="ARBA00022741"/>
    </source>
</evidence>
<keyword evidence="1" id="KW-0547">Nucleotide-binding</keyword>
<organism evidence="4 5">
    <name type="scientific">Oceanotoga teriensis</name>
    <dbReference type="NCBI Taxonomy" id="515440"/>
    <lineage>
        <taxon>Bacteria</taxon>
        <taxon>Thermotogati</taxon>
        <taxon>Thermotogota</taxon>
        <taxon>Thermotogae</taxon>
        <taxon>Petrotogales</taxon>
        <taxon>Petrotogaceae</taxon>
        <taxon>Oceanotoga</taxon>
    </lineage>
</organism>
<dbReference type="InterPro" id="IPR000160">
    <property type="entry name" value="GGDEF_dom"/>
</dbReference>
<dbReference type="Proteomes" id="UP000245921">
    <property type="component" value="Unassembled WGS sequence"/>
</dbReference>
<proteinExistence type="predicted"/>
<accession>A0AA45HJ36</accession>